<reference evidence="8 9" key="1">
    <citation type="journal article" date="2020" name="ISME J.">
        <title>Uncovering the hidden diversity of litter-decomposition mechanisms in mushroom-forming fungi.</title>
        <authorList>
            <person name="Floudas D."/>
            <person name="Bentzer J."/>
            <person name="Ahren D."/>
            <person name="Johansson T."/>
            <person name="Persson P."/>
            <person name="Tunlid A."/>
        </authorList>
    </citation>
    <scope>NUCLEOTIDE SEQUENCE [LARGE SCALE GENOMIC DNA]</scope>
    <source>
        <strain evidence="8 9">CBS 291.85</strain>
    </source>
</reference>
<dbReference type="PROSITE" id="PS51387">
    <property type="entry name" value="FAD_PCMH"/>
    <property type="match status" value="1"/>
</dbReference>
<evidence type="ECO:0000256" key="4">
    <source>
        <dbReference type="ARBA" id="ARBA00022827"/>
    </source>
</evidence>
<dbReference type="InterPro" id="IPR016166">
    <property type="entry name" value="FAD-bd_PCMH"/>
</dbReference>
<dbReference type="InterPro" id="IPR050416">
    <property type="entry name" value="FAD-linked_Oxidoreductase"/>
</dbReference>
<accession>A0A8H5CLC5</accession>
<keyword evidence="4" id="KW-0274">FAD</keyword>
<dbReference type="PANTHER" id="PTHR42973">
    <property type="entry name" value="BINDING OXIDOREDUCTASE, PUTATIVE (AFU_ORTHOLOGUE AFUA_1G17690)-RELATED"/>
    <property type="match status" value="1"/>
</dbReference>
<protein>
    <recommendedName>
        <fullName evidence="7">FAD-binding PCMH-type domain-containing protein</fullName>
    </recommendedName>
</protein>
<dbReference type="AlphaFoldDB" id="A0A8H5CLC5"/>
<keyword evidence="5" id="KW-0560">Oxidoreductase</keyword>
<organism evidence="8 9">
    <name type="scientific">Tetrapyrgos nigripes</name>
    <dbReference type="NCBI Taxonomy" id="182062"/>
    <lineage>
        <taxon>Eukaryota</taxon>
        <taxon>Fungi</taxon>
        <taxon>Dikarya</taxon>
        <taxon>Basidiomycota</taxon>
        <taxon>Agaricomycotina</taxon>
        <taxon>Agaricomycetes</taxon>
        <taxon>Agaricomycetidae</taxon>
        <taxon>Agaricales</taxon>
        <taxon>Marasmiineae</taxon>
        <taxon>Marasmiaceae</taxon>
        <taxon>Tetrapyrgos</taxon>
    </lineage>
</organism>
<dbReference type="InterPro" id="IPR016169">
    <property type="entry name" value="FAD-bd_PCMH_sub2"/>
</dbReference>
<dbReference type="InterPro" id="IPR012951">
    <property type="entry name" value="BBE"/>
</dbReference>
<evidence type="ECO:0000313" key="8">
    <source>
        <dbReference type="EMBL" id="KAF5343922.1"/>
    </source>
</evidence>
<dbReference type="GO" id="GO:0016491">
    <property type="term" value="F:oxidoreductase activity"/>
    <property type="evidence" value="ECO:0007669"/>
    <property type="project" value="UniProtKB-KW"/>
</dbReference>
<feature type="chain" id="PRO_5034242689" description="FAD-binding PCMH-type domain-containing protein" evidence="6">
    <location>
        <begin position="21"/>
        <end position="593"/>
    </location>
</feature>
<evidence type="ECO:0000256" key="5">
    <source>
        <dbReference type="ARBA" id="ARBA00023002"/>
    </source>
</evidence>
<evidence type="ECO:0000256" key="6">
    <source>
        <dbReference type="SAM" id="SignalP"/>
    </source>
</evidence>
<proteinExistence type="inferred from homology"/>
<dbReference type="OrthoDB" id="9983560at2759"/>
<dbReference type="Gene3D" id="3.40.462.20">
    <property type="match status" value="1"/>
</dbReference>
<evidence type="ECO:0000256" key="3">
    <source>
        <dbReference type="ARBA" id="ARBA00022630"/>
    </source>
</evidence>
<dbReference type="InterPro" id="IPR036318">
    <property type="entry name" value="FAD-bd_PCMH-like_sf"/>
</dbReference>
<evidence type="ECO:0000256" key="1">
    <source>
        <dbReference type="ARBA" id="ARBA00001974"/>
    </source>
</evidence>
<dbReference type="Pfam" id="PF08031">
    <property type="entry name" value="BBE"/>
    <property type="match status" value="1"/>
</dbReference>
<comment type="caution">
    <text evidence="8">The sequence shown here is derived from an EMBL/GenBank/DDBJ whole genome shotgun (WGS) entry which is preliminary data.</text>
</comment>
<keyword evidence="3" id="KW-0285">Flavoprotein</keyword>
<comment type="similarity">
    <text evidence="2">Belongs to the oxygen-dependent FAD-linked oxidoreductase family.</text>
</comment>
<feature type="signal peptide" evidence="6">
    <location>
        <begin position="1"/>
        <end position="20"/>
    </location>
</feature>
<dbReference type="Proteomes" id="UP000559256">
    <property type="component" value="Unassembled WGS sequence"/>
</dbReference>
<keyword evidence="9" id="KW-1185">Reference proteome</keyword>
<evidence type="ECO:0000256" key="2">
    <source>
        <dbReference type="ARBA" id="ARBA00005466"/>
    </source>
</evidence>
<dbReference type="GO" id="GO:0071949">
    <property type="term" value="F:FAD binding"/>
    <property type="evidence" value="ECO:0007669"/>
    <property type="project" value="InterPro"/>
</dbReference>
<dbReference type="PANTHER" id="PTHR42973:SF39">
    <property type="entry name" value="FAD-BINDING PCMH-TYPE DOMAIN-CONTAINING PROTEIN"/>
    <property type="match status" value="1"/>
</dbReference>
<dbReference type="InterPro" id="IPR006094">
    <property type="entry name" value="Oxid_FAD_bind_N"/>
</dbReference>
<name>A0A8H5CLC5_9AGAR</name>
<sequence>MKPPPSFFFLALLSAPFVSAQLTCKCQPGQSCFPTAEVWTEFQSKLSTPETLIKGQRPMGAVCYPNDPLYNQNACQALNSSINGFNHVFMSSQINATNWLNFDSIVTPAGNMIGCPYFPRTQNSVCNQGRVPPYAVNVSSVQDIVESVRFASQHNLRLVVKNTGHEGIGRPFGVGALEIYTHNLKDLTVHDSFIPRGAPPGTTGVPAMTVSAGVDWNQAYNAASAADRTIVGGLSPVGTVGTAGWNMGTGHSMLSPSFGLGVDNSLEFTVVLPNASVVTVNEYLTPDLFWAIRGGGGPSFGIAVNITMKTHEPQRYTGSFFVSYCDSDQSYLSLLSTWMKYHNPLSDAGWTGIWPLGNRSLSLTFGAANIPPSPQASQLMDAFIAEAKNMTGVNVALSEYHSYNSFAEFAHDNLVDPNTIIGFNSTAVIPGFVQSATSSWLLPREVTAPENAERMARALANIKAVAVPFLVGGGVVDDVSKSTTSAANPAWRHTITDMTIQAGGPVSINTNLLRQIVHQDIAPFRAMAPPPYGGMYLNEADILEQDWQAAQWGEQYPRLLAIKREIDPQELLVVRMGVGSEGWDDEIICKMHH</sequence>
<comment type="cofactor">
    <cofactor evidence="1">
        <name>FAD</name>
        <dbReference type="ChEBI" id="CHEBI:57692"/>
    </cofactor>
</comment>
<dbReference type="EMBL" id="JAACJM010000131">
    <property type="protein sequence ID" value="KAF5343922.1"/>
    <property type="molecule type" value="Genomic_DNA"/>
</dbReference>
<evidence type="ECO:0000313" key="9">
    <source>
        <dbReference type="Proteomes" id="UP000559256"/>
    </source>
</evidence>
<gene>
    <name evidence="8" type="ORF">D9758_012128</name>
</gene>
<keyword evidence="6" id="KW-0732">Signal</keyword>
<evidence type="ECO:0000259" key="7">
    <source>
        <dbReference type="PROSITE" id="PS51387"/>
    </source>
</evidence>
<dbReference type="SUPFAM" id="SSF56176">
    <property type="entry name" value="FAD-binding/transporter-associated domain-like"/>
    <property type="match status" value="1"/>
</dbReference>
<feature type="domain" description="FAD-binding PCMH-type" evidence="7">
    <location>
        <begin position="128"/>
        <end position="313"/>
    </location>
</feature>
<dbReference type="Gene3D" id="3.30.465.10">
    <property type="match status" value="1"/>
</dbReference>
<dbReference type="Pfam" id="PF01565">
    <property type="entry name" value="FAD_binding_4"/>
    <property type="match status" value="1"/>
</dbReference>